<dbReference type="InterPro" id="IPR017938">
    <property type="entry name" value="Riboflavin_synthase-like_b-brl"/>
</dbReference>
<dbReference type="Gene3D" id="2.40.30.10">
    <property type="entry name" value="Translation factors"/>
    <property type="match status" value="1"/>
</dbReference>
<gene>
    <name evidence="15" type="primary">hmpA</name>
    <name evidence="15" type="ORF">QM524_03925</name>
</gene>
<feature type="domain" description="Globin" evidence="13">
    <location>
        <begin position="1"/>
        <end position="138"/>
    </location>
</feature>
<evidence type="ECO:0000256" key="6">
    <source>
        <dbReference type="ARBA" id="ARBA00022723"/>
    </source>
</evidence>
<dbReference type="Pfam" id="PF00175">
    <property type="entry name" value="NAD_binding_1"/>
    <property type="match status" value="1"/>
</dbReference>
<dbReference type="EMBL" id="JASHIF010000002">
    <property type="protein sequence ID" value="MDI9858355.1"/>
    <property type="molecule type" value="Genomic_DNA"/>
</dbReference>
<dbReference type="PROSITE" id="PS01033">
    <property type="entry name" value="GLOBIN"/>
    <property type="match status" value="1"/>
</dbReference>
<sequence length="395" mass="43435">MASAKTIEIVKATVPVLAVHGEAITKTFYQLLFERNPSLKNVFNMTHQAHGTQPRALANAVYAYAANIENPAVLAKAITQITQKHTSLSVTPEMYNIVGTNLLEAIKIVLGDAATADIINAWAEAYQELANLLIGIEENIYQEAEQQEGGYRGQKNYTIVKKEEESSIITSFYLKPSDNSAIPPFKAGQYVAVNVVIPDAEHTHTRNYSLSGCTTQNTLRISVKKESGHPAGVVSNYLHEIAQVGDIIKLGIPAGEFVLEPTQKPIVLIAGGVGITPLMSMYMDLFHHAENEVLFIQCAKNGEVHAFGQRSRQLADKKKSLKVISIYDEPLSTDQPDYNGLLTPEILKANISSLDAEYYFCGPVLFIKQVKQMLLSLEIPEGQLHYEFFGPSGDL</sequence>
<evidence type="ECO:0000256" key="3">
    <source>
        <dbReference type="ARBA" id="ARBA00012229"/>
    </source>
</evidence>
<evidence type="ECO:0000259" key="13">
    <source>
        <dbReference type="PROSITE" id="PS01033"/>
    </source>
</evidence>
<dbReference type="InterPro" id="IPR012292">
    <property type="entry name" value="Globin/Proto"/>
</dbReference>
<keyword evidence="6" id="KW-0479">Metal-binding</keyword>
<protein>
    <recommendedName>
        <fullName evidence="3">nitric oxide dioxygenase</fullName>
        <ecNumber evidence="3">1.14.12.17</ecNumber>
    </recommendedName>
</protein>
<dbReference type="InterPro" id="IPR000971">
    <property type="entry name" value="Globin"/>
</dbReference>
<proteinExistence type="inferred from homology"/>
<dbReference type="EC" id="1.14.12.17" evidence="3"/>
<dbReference type="InterPro" id="IPR017927">
    <property type="entry name" value="FAD-bd_FR_type"/>
</dbReference>
<evidence type="ECO:0000256" key="7">
    <source>
        <dbReference type="ARBA" id="ARBA00022857"/>
    </source>
</evidence>
<feature type="domain" description="FAD-binding FR-type" evidence="14">
    <location>
        <begin position="152"/>
        <end position="260"/>
    </location>
</feature>
<evidence type="ECO:0000256" key="8">
    <source>
        <dbReference type="ARBA" id="ARBA00023004"/>
    </source>
</evidence>
<dbReference type="PRINTS" id="PR00410">
    <property type="entry name" value="PHEHYDRXLASE"/>
</dbReference>
<evidence type="ECO:0000256" key="5">
    <source>
        <dbReference type="ARBA" id="ARBA00022621"/>
    </source>
</evidence>
<dbReference type="NCBIfam" id="NF009805">
    <property type="entry name" value="PRK13289.1"/>
    <property type="match status" value="1"/>
</dbReference>
<keyword evidence="9" id="KW-0520">NAD</keyword>
<keyword evidence="8" id="KW-0408">Iron</keyword>
<dbReference type="InterPro" id="IPR009050">
    <property type="entry name" value="Globin-like_sf"/>
</dbReference>
<dbReference type="SUPFAM" id="SSF46458">
    <property type="entry name" value="Globin-like"/>
    <property type="match status" value="1"/>
</dbReference>
<name>A0ABT6Y478_9BACT</name>
<dbReference type="PANTHER" id="PTHR43396:SF3">
    <property type="entry name" value="FLAVOHEMOPROTEIN"/>
    <property type="match status" value="1"/>
</dbReference>
<dbReference type="InterPro" id="IPR008333">
    <property type="entry name" value="Cbr1-like_FAD-bd_dom"/>
</dbReference>
<dbReference type="CDD" id="cd08922">
    <property type="entry name" value="FHb-globin"/>
    <property type="match status" value="1"/>
</dbReference>
<evidence type="ECO:0000313" key="15">
    <source>
        <dbReference type="EMBL" id="MDI9858355.1"/>
    </source>
</evidence>
<dbReference type="SUPFAM" id="SSF63380">
    <property type="entry name" value="Riboflavin synthase domain-like"/>
    <property type="match status" value="1"/>
</dbReference>
<evidence type="ECO:0000256" key="2">
    <source>
        <dbReference type="ARBA" id="ARBA00006401"/>
    </source>
</evidence>
<dbReference type="CDD" id="cd06184">
    <property type="entry name" value="flavohem_like_fad_nad_binding"/>
    <property type="match status" value="1"/>
</dbReference>
<evidence type="ECO:0000256" key="1">
    <source>
        <dbReference type="ARBA" id="ARBA00001970"/>
    </source>
</evidence>
<evidence type="ECO:0000256" key="9">
    <source>
        <dbReference type="ARBA" id="ARBA00023027"/>
    </source>
</evidence>
<keyword evidence="7" id="KW-0521">NADP</keyword>
<evidence type="ECO:0000256" key="11">
    <source>
        <dbReference type="ARBA" id="ARBA00049433"/>
    </source>
</evidence>
<evidence type="ECO:0000256" key="12">
    <source>
        <dbReference type="RuleBase" id="RU000356"/>
    </source>
</evidence>
<keyword evidence="12" id="KW-0813">Transport</keyword>
<comment type="similarity">
    <text evidence="2">In the C-terminal section; belongs to the flavoprotein pyridine nucleotide cytochrome reductase family.</text>
</comment>
<dbReference type="Proteomes" id="UP001236507">
    <property type="component" value="Unassembled WGS sequence"/>
</dbReference>
<organism evidence="15 16">
    <name type="scientific">Flectobacillus roseus</name>
    <dbReference type="NCBI Taxonomy" id="502259"/>
    <lineage>
        <taxon>Bacteria</taxon>
        <taxon>Pseudomonadati</taxon>
        <taxon>Bacteroidota</taxon>
        <taxon>Cytophagia</taxon>
        <taxon>Cytophagales</taxon>
        <taxon>Flectobacillaceae</taxon>
        <taxon>Flectobacillus</taxon>
    </lineage>
</organism>
<keyword evidence="15" id="KW-0560">Oxidoreductase</keyword>
<dbReference type="Pfam" id="PF00970">
    <property type="entry name" value="FAD_binding_6"/>
    <property type="match status" value="1"/>
</dbReference>
<dbReference type="Gene3D" id="1.10.490.10">
    <property type="entry name" value="Globins"/>
    <property type="match status" value="1"/>
</dbReference>
<dbReference type="SUPFAM" id="SSF52343">
    <property type="entry name" value="Ferredoxin reductase-like, C-terminal NADP-linked domain"/>
    <property type="match status" value="1"/>
</dbReference>
<dbReference type="RefSeq" id="WP_283343591.1">
    <property type="nucleotide sequence ID" value="NZ_JASHIF010000002.1"/>
</dbReference>
<comment type="catalytic activity">
    <reaction evidence="11">
        <text>2 nitric oxide + NADPH + 2 O2 = 2 nitrate + NADP(+) + H(+)</text>
        <dbReference type="Rhea" id="RHEA:19465"/>
        <dbReference type="ChEBI" id="CHEBI:15378"/>
        <dbReference type="ChEBI" id="CHEBI:15379"/>
        <dbReference type="ChEBI" id="CHEBI:16480"/>
        <dbReference type="ChEBI" id="CHEBI:17632"/>
        <dbReference type="ChEBI" id="CHEBI:57783"/>
        <dbReference type="ChEBI" id="CHEBI:58349"/>
        <dbReference type="EC" id="1.14.12.17"/>
    </reaction>
</comment>
<evidence type="ECO:0000259" key="14">
    <source>
        <dbReference type="PROSITE" id="PS51384"/>
    </source>
</evidence>
<dbReference type="InterPro" id="IPR039261">
    <property type="entry name" value="FNR_nucleotide-bd"/>
</dbReference>
<evidence type="ECO:0000256" key="10">
    <source>
        <dbReference type="ARBA" id="ARBA00048649"/>
    </source>
</evidence>
<dbReference type="Pfam" id="PF00042">
    <property type="entry name" value="Globin"/>
    <property type="match status" value="1"/>
</dbReference>
<accession>A0ABT6Y478</accession>
<comment type="cofactor">
    <cofactor evidence="1">
        <name>heme b</name>
        <dbReference type="ChEBI" id="CHEBI:60344"/>
    </cofactor>
</comment>
<dbReference type="InterPro" id="IPR001433">
    <property type="entry name" value="OxRdtase_FAD/NAD-bd"/>
</dbReference>
<dbReference type="GO" id="GO:0008941">
    <property type="term" value="F:nitric oxide dioxygenase NAD(P)H activity"/>
    <property type="evidence" value="ECO:0007669"/>
    <property type="project" value="UniProtKB-EC"/>
</dbReference>
<comment type="caution">
    <text evidence="15">The sequence shown here is derived from an EMBL/GenBank/DDBJ whole genome shotgun (WGS) entry which is preliminary data.</text>
</comment>
<reference evidence="15 16" key="1">
    <citation type="submission" date="2023-05" db="EMBL/GenBank/DDBJ databases">
        <title>Novel species of genus Flectobacillus isolated from stream in China.</title>
        <authorList>
            <person name="Lu H."/>
        </authorList>
    </citation>
    <scope>NUCLEOTIDE SEQUENCE [LARGE SCALE GENOMIC DNA]</scope>
    <source>
        <strain evidence="15 16">KCTC 42575</strain>
    </source>
</reference>
<dbReference type="PROSITE" id="PS51384">
    <property type="entry name" value="FAD_FR"/>
    <property type="match status" value="1"/>
</dbReference>
<dbReference type="PANTHER" id="PTHR43396">
    <property type="entry name" value="FLAVOHEMOPROTEIN"/>
    <property type="match status" value="1"/>
</dbReference>
<evidence type="ECO:0000256" key="4">
    <source>
        <dbReference type="ARBA" id="ARBA00022617"/>
    </source>
</evidence>
<comment type="catalytic activity">
    <reaction evidence="10">
        <text>2 nitric oxide + NADH + 2 O2 = 2 nitrate + NAD(+) + H(+)</text>
        <dbReference type="Rhea" id="RHEA:19469"/>
        <dbReference type="ChEBI" id="CHEBI:15378"/>
        <dbReference type="ChEBI" id="CHEBI:15379"/>
        <dbReference type="ChEBI" id="CHEBI:16480"/>
        <dbReference type="ChEBI" id="CHEBI:17632"/>
        <dbReference type="ChEBI" id="CHEBI:57540"/>
        <dbReference type="ChEBI" id="CHEBI:57945"/>
        <dbReference type="EC" id="1.14.12.17"/>
    </reaction>
</comment>
<keyword evidence="4 12" id="KW-0349">Heme</keyword>
<keyword evidence="16" id="KW-1185">Reference proteome</keyword>
<comment type="similarity">
    <text evidence="12">Belongs to the globin family.</text>
</comment>
<keyword evidence="5 12" id="KW-0561">Oxygen transport</keyword>
<dbReference type="Gene3D" id="3.40.50.80">
    <property type="entry name" value="Nucleotide-binding domain of ferredoxin-NADP reductase (FNR) module"/>
    <property type="match status" value="1"/>
</dbReference>
<evidence type="ECO:0000313" key="16">
    <source>
        <dbReference type="Proteomes" id="UP001236507"/>
    </source>
</evidence>